<dbReference type="InterPro" id="IPR024320">
    <property type="entry name" value="LPG_synthase_C"/>
</dbReference>
<dbReference type="Proteomes" id="UP000033947">
    <property type="component" value="Unassembled WGS sequence"/>
</dbReference>
<dbReference type="AlphaFoldDB" id="A0A0G0VU33"/>
<dbReference type="Pfam" id="PF09924">
    <property type="entry name" value="LPG_synthase_C"/>
    <property type="match status" value="1"/>
</dbReference>
<proteinExistence type="predicted"/>
<evidence type="ECO:0000313" key="3">
    <source>
        <dbReference type="Proteomes" id="UP000033947"/>
    </source>
</evidence>
<comment type="caution">
    <text evidence="2">The sequence shown here is derived from an EMBL/GenBank/DDBJ whole genome shotgun (WGS) entry which is preliminary data.</text>
</comment>
<feature type="domain" description="Phosphatidylglycerol lysyltransferase C-terminal" evidence="1">
    <location>
        <begin position="108"/>
        <end position="294"/>
    </location>
</feature>
<dbReference type="InterPro" id="IPR016181">
    <property type="entry name" value="Acyl_CoA_acyltransferase"/>
</dbReference>
<sequence>MMNTAEYPGFKKIGIEDREVFAQHLAKFETYSDFNLLSLLSWNSGGHNSYCLLNGNLVLRMKDYLTDGFIHSIIGNSRLDETVSKLINEAGQLSMVPEPVVMGLQNKGEFKITEDRDSFDYILSTERITKLEGSDFKPLRKNVHGFTLRYSNYEIKELDRSNREVKDAVLKLTQDWCVSKNFDEEKCAEEKEIINNFMNFSESFNCVLLGLYVENKFIAFTFNEIVTPQVAMGHFGLADNNYAHSSYFIEYETSKYFHARGIPTLNHEQDTGILGLRTTKMTYVPVKFLKKYTIS</sequence>
<dbReference type="PANTHER" id="PTHR41373">
    <property type="entry name" value="DUF2156 DOMAIN-CONTAINING PROTEIN"/>
    <property type="match status" value="1"/>
</dbReference>
<gene>
    <name evidence="2" type="ORF">UU55_C0005G0090</name>
</gene>
<name>A0A0G0VU33_UNCKA</name>
<dbReference type="SUPFAM" id="SSF55729">
    <property type="entry name" value="Acyl-CoA N-acyltransferases (Nat)"/>
    <property type="match status" value="2"/>
</dbReference>
<dbReference type="Gene3D" id="3.40.630.30">
    <property type="match status" value="1"/>
</dbReference>
<protein>
    <recommendedName>
        <fullName evidence="1">Phosphatidylglycerol lysyltransferase C-terminal domain-containing protein</fullName>
    </recommendedName>
</protein>
<dbReference type="PANTHER" id="PTHR41373:SF1">
    <property type="entry name" value="PHOSPHATIDYLGLYCEROL LYSYLTRANSFERASE C-TERMINAL DOMAIN-CONTAINING PROTEIN"/>
    <property type="match status" value="1"/>
</dbReference>
<dbReference type="EMBL" id="LCBB01000005">
    <property type="protein sequence ID" value="KKS03182.1"/>
    <property type="molecule type" value="Genomic_DNA"/>
</dbReference>
<evidence type="ECO:0000313" key="2">
    <source>
        <dbReference type="EMBL" id="KKS03182.1"/>
    </source>
</evidence>
<accession>A0A0G0VU33</accession>
<reference evidence="2 3" key="1">
    <citation type="journal article" date="2015" name="Nature">
        <title>rRNA introns, odd ribosomes, and small enigmatic genomes across a large radiation of phyla.</title>
        <authorList>
            <person name="Brown C.T."/>
            <person name="Hug L.A."/>
            <person name="Thomas B.C."/>
            <person name="Sharon I."/>
            <person name="Castelle C.J."/>
            <person name="Singh A."/>
            <person name="Wilkins M.J."/>
            <person name="Williams K.H."/>
            <person name="Banfield J.F."/>
        </authorList>
    </citation>
    <scope>NUCLEOTIDE SEQUENCE [LARGE SCALE GENOMIC DNA]</scope>
</reference>
<evidence type="ECO:0000259" key="1">
    <source>
        <dbReference type="Pfam" id="PF09924"/>
    </source>
</evidence>
<dbReference type="InterPro" id="IPR016732">
    <property type="entry name" value="UCP018688"/>
</dbReference>
<organism evidence="2 3">
    <name type="scientific">candidate division WWE3 bacterium GW2011_GWC2_41_23</name>
    <dbReference type="NCBI Taxonomy" id="1619123"/>
    <lineage>
        <taxon>Bacteria</taxon>
        <taxon>Katanobacteria</taxon>
    </lineage>
</organism>